<accession>A0A7W6BHL9</accession>
<protein>
    <submittedName>
        <fullName evidence="2">Ferric-dicitrate binding protein FerR (Iron transport regulator)</fullName>
    </submittedName>
</protein>
<dbReference type="Proteomes" id="UP000571950">
    <property type="component" value="Unassembled WGS sequence"/>
</dbReference>
<comment type="caution">
    <text evidence="2">The sequence shown here is derived from an EMBL/GenBank/DDBJ whole genome shotgun (WGS) entry which is preliminary data.</text>
</comment>
<organism evidence="2 3">
    <name type="scientific">Sphingobium jiangsuense</name>
    <dbReference type="NCBI Taxonomy" id="870476"/>
    <lineage>
        <taxon>Bacteria</taxon>
        <taxon>Pseudomonadati</taxon>
        <taxon>Pseudomonadota</taxon>
        <taxon>Alphaproteobacteria</taxon>
        <taxon>Sphingomonadales</taxon>
        <taxon>Sphingomonadaceae</taxon>
        <taxon>Sphingobium</taxon>
    </lineage>
</organism>
<evidence type="ECO:0000313" key="3">
    <source>
        <dbReference type="Proteomes" id="UP000571950"/>
    </source>
</evidence>
<proteinExistence type="predicted"/>
<gene>
    <name evidence="2" type="ORF">GGR43_001909</name>
</gene>
<keyword evidence="1" id="KW-1133">Transmembrane helix</keyword>
<evidence type="ECO:0000313" key="2">
    <source>
        <dbReference type="EMBL" id="MBB3926194.1"/>
    </source>
</evidence>
<reference evidence="2 3" key="1">
    <citation type="submission" date="2020-08" db="EMBL/GenBank/DDBJ databases">
        <title>Genomic Encyclopedia of Type Strains, Phase IV (KMG-IV): sequencing the most valuable type-strain genomes for metagenomic binning, comparative biology and taxonomic classification.</title>
        <authorList>
            <person name="Goeker M."/>
        </authorList>
    </citation>
    <scope>NUCLEOTIDE SEQUENCE [LARGE SCALE GENOMIC DNA]</scope>
    <source>
        <strain evidence="2 3">DSM 26189</strain>
    </source>
</reference>
<feature type="transmembrane region" description="Helical" evidence="1">
    <location>
        <begin position="51"/>
        <end position="77"/>
    </location>
</feature>
<dbReference type="AlphaFoldDB" id="A0A7W6BHL9"/>
<sequence length="101" mass="11222">MARKTALDDPRIAAAAWARFRRLMRWMALGGVACVLAVLGVLYWMDTPMPLHMVIATSIGVWCTFMLGTGLMSLLFLSSGTGHDEQIEDLLKKEIEHDGED</sequence>
<name>A0A7W6BHL9_9SPHN</name>
<feature type="transmembrane region" description="Helical" evidence="1">
    <location>
        <begin position="26"/>
        <end position="45"/>
    </location>
</feature>
<dbReference type="EMBL" id="JACIDT010000005">
    <property type="protein sequence ID" value="MBB3926194.1"/>
    <property type="molecule type" value="Genomic_DNA"/>
</dbReference>
<dbReference type="RefSeq" id="WP_188071721.1">
    <property type="nucleotide sequence ID" value="NZ_BSPS01000153.1"/>
</dbReference>
<evidence type="ECO:0000256" key="1">
    <source>
        <dbReference type="SAM" id="Phobius"/>
    </source>
</evidence>
<keyword evidence="1" id="KW-0812">Transmembrane</keyword>
<keyword evidence="1" id="KW-0472">Membrane</keyword>
<keyword evidence="3" id="KW-1185">Reference proteome</keyword>